<protein>
    <submittedName>
        <fullName evidence="2">Uncharacterized protein</fullName>
    </submittedName>
</protein>
<proteinExistence type="predicted"/>
<dbReference type="Proteomes" id="UP000729402">
    <property type="component" value="Unassembled WGS sequence"/>
</dbReference>
<reference evidence="2" key="1">
    <citation type="journal article" date="2021" name="bioRxiv">
        <title>Whole Genome Assembly and Annotation of Northern Wild Rice, Zizania palustris L., Supports a Whole Genome Duplication in the Zizania Genus.</title>
        <authorList>
            <person name="Haas M."/>
            <person name="Kono T."/>
            <person name="Macchietto M."/>
            <person name="Millas R."/>
            <person name="McGilp L."/>
            <person name="Shao M."/>
            <person name="Duquette J."/>
            <person name="Hirsch C.N."/>
            <person name="Kimball J."/>
        </authorList>
    </citation>
    <scope>NUCLEOTIDE SEQUENCE</scope>
    <source>
        <tissue evidence="2">Fresh leaf tissue</tissue>
    </source>
</reference>
<name>A0A8J5WQI5_ZIZPA</name>
<keyword evidence="3" id="KW-1185">Reference proteome</keyword>
<dbReference type="EMBL" id="JAAALK010000080">
    <property type="protein sequence ID" value="KAG8092897.1"/>
    <property type="molecule type" value="Genomic_DNA"/>
</dbReference>
<dbReference type="AlphaFoldDB" id="A0A8J5WQI5"/>
<sequence length="75" mass="8329">MTCEPSRRSSRARVRPARTRRGRPTILPDSARTSCLAFLARTAGEHRLGLRGDAADPSRHVSVPNRIEGHKVKVE</sequence>
<accession>A0A8J5WQI5</accession>
<feature type="region of interest" description="Disordered" evidence="1">
    <location>
        <begin position="1"/>
        <end position="28"/>
    </location>
</feature>
<evidence type="ECO:0000256" key="1">
    <source>
        <dbReference type="SAM" id="MobiDB-lite"/>
    </source>
</evidence>
<organism evidence="2 3">
    <name type="scientific">Zizania palustris</name>
    <name type="common">Northern wild rice</name>
    <dbReference type="NCBI Taxonomy" id="103762"/>
    <lineage>
        <taxon>Eukaryota</taxon>
        <taxon>Viridiplantae</taxon>
        <taxon>Streptophyta</taxon>
        <taxon>Embryophyta</taxon>
        <taxon>Tracheophyta</taxon>
        <taxon>Spermatophyta</taxon>
        <taxon>Magnoliopsida</taxon>
        <taxon>Liliopsida</taxon>
        <taxon>Poales</taxon>
        <taxon>Poaceae</taxon>
        <taxon>BOP clade</taxon>
        <taxon>Oryzoideae</taxon>
        <taxon>Oryzeae</taxon>
        <taxon>Zizaniinae</taxon>
        <taxon>Zizania</taxon>
    </lineage>
</organism>
<gene>
    <name evidence="2" type="ORF">GUJ93_ZPchr0012g18972</name>
</gene>
<reference evidence="2" key="2">
    <citation type="submission" date="2021-02" db="EMBL/GenBank/DDBJ databases">
        <authorList>
            <person name="Kimball J.A."/>
            <person name="Haas M.W."/>
            <person name="Macchietto M."/>
            <person name="Kono T."/>
            <person name="Duquette J."/>
            <person name="Shao M."/>
        </authorList>
    </citation>
    <scope>NUCLEOTIDE SEQUENCE</scope>
    <source>
        <tissue evidence="2">Fresh leaf tissue</tissue>
    </source>
</reference>
<evidence type="ECO:0000313" key="2">
    <source>
        <dbReference type="EMBL" id="KAG8092897.1"/>
    </source>
</evidence>
<feature type="compositionally biased region" description="Basic residues" evidence="1">
    <location>
        <begin position="8"/>
        <end position="23"/>
    </location>
</feature>
<evidence type="ECO:0000313" key="3">
    <source>
        <dbReference type="Proteomes" id="UP000729402"/>
    </source>
</evidence>
<comment type="caution">
    <text evidence="2">The sequence shown here is derived from an EMBL/GenBank/DDBJ whole genome shotgun (WGS) entry which is preliminary data.</text>
</comment>